<dbReference type="EC" id="4.3.3.7" evidence="4 12"/>
<dbReference type="InterPro" id="IPR005263">
    <property type="entry name" value="DapA"/>
</dbReference>
<feature type="active site" description="Proton donor/acceptor" evidence="12 14">
    <location>
        <position position="133"/>
    </location>
</feature>
<dbReference type="EMBL" id="JRPF02000005">
    <property type="protein sequence ID" value="TLD78479.1"/>
    <property type="molecule type" value="Genomic_DNA"/>
</dbReference>
<dbReference type="PIRSF" id="PIRSF001365">
    <property type="entry name" value="DHDPS"/>
    <property type="match status" value="1"/>
</dbReference>
<keyword evidence="9 12" id="KW-0456">Lyase</keyword>
<feature type="binding site" evidence="12">
    <location>
        <position position="44"/>
    </location>
    <ligand>
        <name>pyruvate</name>
        <dbReference type="ChEBI" id="CHEBI:15361"/>
    </ligand>
</feature>
<dbReference type="CDD" id="cd00950">
    <property type="entry name" value="DHDPS"/>
    <property type="match status" value="1"/>
</dbReference>
<dbReference type="Pfam" id="PF00701">
    <property type="entry name" value="DHDPS"/>
    <property type="match status" value="1"/>
</dbReference>
<keyword evidence="5 12" id="KW-0963">Cytoplasm</keyword>
<accession>A0A099UFD6</accession>
<dbReference type="GO" id="GO:0019877">
    <property type="term" value="P:diaminopimelate biosynthetic process"/>
    <property type="evidence" value="ECO:0007669"/>
    <property type="project" value="UniProtKB-UniRule"/>
</dbReference>
<evidence type="ECO:0000256" key="8">
    <source>
        <dbReference type="ARBA" id="ARBA00023154"/>
    </source>
</evidence>
<evidence type="ECO:0000256" key="14">
    <source>
        <dbReference type="PIRSR" id="PIRSR001365-1"/>
    </source>
</evidence>
<dbReference type="RefSeq" id="WP_034326105.1">
    <property type="nucleotide sequence ID" value="NZ_CAJTQN010000004.1"/>
</dbReference>
<evidence type="ECO:0000313" key="19">
    <source>
        <dbReference type="Proteomes" id="UP000029925"/>
    </source>
</evidence>
<comment type="pathway">
    <text evidence="2 12">Amino-acid biosynthesis; L-lysine biosynthesis via DAP pathway; (S)-tetrahydrodipicolinate from L-aspartate: step 3/4.</text>
</comment>
<gene>
    <name evidence="12" type="primary">dapA</name>
    <name evidence="17" type="ORF">BN2458_PEG0840</name>
    <name evidence="18" type="ORF">LS75_005695</name>
</gene>
<dbReference type="AlphaFoldDB" id="A0A099UFD6"/>
<evidence type="ECO:0000256" key="12">
    <source>
        <dbReference type="HAMAP-Rule" id="MF_00418"/>
    </source>
</evidence>
<sequence length="293" mass="31898">MVFGAMSALITPFKNNKVDFESYERLIKRQIAYGMDACVPVGTSGESATLSHKEHMECIESAVQICKGSDVKVLAGAGSNSTAEAKELALFAQKCGAHALLCVTPYYNKPTQQGLFEHYQAVANAVEIPVMLYNVPSRTGVSIEIDTIKALHTQCPNIYAIKEAAGLMDRVVALGAEVPSIAILSGDDAINFPILANNGKGVISVTGNLMPQEIADLTHYALQGDMRKSYELNTKLYELNKILFCESNPIPIKAAMFLAGLLQNLEYRLPLVPPSKENMAKIQAILEQYEVKK</sequence>
<evidence type="ECO:0000256" key="3">
    <source>
        <dbReference type="ARBA" id="ARBA00007592"/>
    </source>
</evidence>
<organism evidence="17 20">
    <name type="scientific">Helicobacter typhlonius</name>
    <dbReference type="NCBI Taxonomy" id="76936"/>
    <lineage>
        <taxon>Bacteria</taxon>
        <taxon>Pseudomonadati</taxon>
        <taxon>Campylobacterota</taxon>
        <taxon>Epsilonproteobacteria</taxon>
        <taxon>Campylobacterales</taxon>
        <taxon>Helicobacteraceae</taxon>
        <taxon>Helicobacter</taxon>
    </lineage>
</organism>
<evidence type="ECO:0000256" key="7">
    <source>
        <dbReference type="ARBA" id="ARBA00022915"/>
    </source>
</evidence>
<evidence type="ECO:0000256" key="9">
    <source>
        <dbReference type="ARBA" id="ARBA00023239"/>
    </source>
</evidence>
<dbReference type="KEGG" id="hty:BN2458_PEG0840"/>
<evidence type="ECO:0000256" key="6">
    <source>
        <dbReference type="ARBA" id="ARBA00022605"/>
    </source>
</evidence>
<comment type="subunit">
    <text evidence="12">Homotetramer; dimer of dimers.</text>
</comment>
<dbReference type="InterPro" id="IPR013785">
    <property type="entry name" value="Aldolase_TIM"/>
</dbReference>
<evidence type="ECO:0000256" key="13">
    <source>
        <dbReference type="PIRNR" id="PIRNR001365"/>
    </source>
</evidence>
<evidence type="ECO:0000313" key="18">
    <source>
        <dbReference type="EMBL" id="TLD78479.1"/>
    </source>
</evidence>
<feature type="site" description="L-lysine inhibitor binding" evidence="16">
    <location>
        <position position="106"/>
    </location>
</feature>
<evidence type="ECO:0000256" key="11">
    <source>
        <dbReference type="ARBA" id="ARBA00047836"/>
    </source>
</evidence>
<dbReference type="PANTHER" id="PTHR12128">
    <property type="entry name" value="DIHYDRODIPICOLINATE SYNTHASE"/>
    <property type="match status" value="1"/>
</dbReference>
<keyword evidence="10 12" id="KW-0704">Schiff base</keyword>
<comment type="subcellular location">
    <subcellularLocation>
        <location evidence="12">Cytoplasm</location>
    </subcellularLocation>
</comment>
<dbReference type="PATRIC" id="fig|76936.10.peg.822"/>
<dbReference type="NCBIfam" id="TIGR00674">
    <property type="entry name" value="dapA"/>
    <property type="match status" value="1"/>
</dbReference>
<keyword evidence="6 12" id="KW-0028">Amino-acid biosynthesis</keyword>
<evidence type="ECO:0000313" key="17">
    <source>
        <dbReference type="EMBL" id="CUU39726.1"/>
    </source>
</evidence>
<dbReference type="Proteomes" id="UP000064525">
    <property type="component" value="Chromosome I"/>
</dbReference>
<evidence type="ECO:0000256" key="1">
    <source>
        <dbReference type="ARBA" id="ARBA00003294"/>
    </source>
</evidence>
<dbReference type="PRINTS" id="PR00146">
    <property type="entry name" value="DHPICSNTHASE"/>
</dbReference>
<feature type="site" description="L-lysine inhibitor binding; via carbonyl oxygen" evidence="16">
    <location>
        <position position="48"/>
    </location>
</feature>
<comment type="similarity">
    <text evidence="3 12 13">Belongs to the DapA family.</text>
</comment>
<evidence type="ECO:0000256" key="2">
    <source>
        <dbReference type="ARBA" id="ARBA00005120"/>
    </source>
</evidence>
<protein>
    <recommendedName>
        <fullName evidence="4 12">4-hydroxy-tetrahydrodipicolinate synthase</fullName>
        <shortName evidence="12">HTPA synthase</shortName>
        <ecNumber evidence="4 12">4.3.3.7</ecNumber>
    </recommendedName>
</protein>
<name>A0A099UFD6_9HELI</name>
<feature type="active site" description="Schiff-base intermediate with substrate" evidence="12 14">
    <location>
        <position position="162"/>
    </location>
</feature>
<keyword evidence="8 12" id="KW-0457">Lysine biosynthesis</keyword>
<feature type="site" description="Part of a proton relay during catalysis" evidence="12 16">
    <location>
        <position position="107"/>
    </location>
</feature>
<dbReference type="HAMAP" id="MF_00418">
    <property type="entry name" value="DapA"/>
    <property type="match status" value="1"/>
</dbReference>
<dbReference type="PROSITE" id="PS00666">
    <property type="entry name" value="DHDPS_2"/>
    <property type="match status" value="1"/>
</dbReference>
<dbReference type="SMART" id="SM01130">
    <property type="entry name" value="DHDPS"/>
    <property type="match status" value="1"/>
</dbReference>
<dbReference type="OrthoDB" id="9782828at2"/>
<dbReference type="InterPro" id="IPR002220">
    <property type="entry name" value="DapA-like"/>
</dbReference>
<evidence type="ECO:0000256" key="5">
    <source>
        <dbReference type="ARBA" id="ARBA00022490"/>
    </source>
</evidence>
<reference evidence="18 19" key="1">
    <citation type="journal article" date="2014" name="Genome Announc.">
        <title>Draft genome sequences of eight enterohepatic helicobacter species isolated from both laboratory and wild rodents.</title>
        <authorList>
            <person name="Sheh A."/>
            <person name="Shen Z."/>
            <person name="Fox J.G."/>
        </authorList>
    </citation>
    <scope>NUCLEOTIDE SEQUENCE [LARGE SCALE GENOMIC DNA]</scope>
    <source>
        <strain evidence="18 19">MIT 98-6810</strain>
    </source>
</reference>
<dbReference type="PANTHER" id="PTHR12128:SF66">
    <property type="entry name" value="4-HYDROXY-2-OXOGLUTARATE ALDOLASE, MITOCHONDRIAL"/>
    <property type="match status" value="1"/>
</dbReference>
<feature type="site" description="L-lysine inhibitor binding" evidence="16">
    <location>
        <position position="84"/>
    </location>
</feature>
<dbReference type="GO" id="GO:0008840">
    <property type="term" value="F:4-hydroxy-tetrahydrodipicolinate synthase activity"/>
    <property type="evidence" value="ECO:0007669"/>
    <property type="project" value="UniProtKB-UniRule"/>
</dbReference>
<feature type="site" description="L-lysine inhibitor binding" evidence="16">
    <location>
        <position position="80"/>
    </location>
</feature>
<feature type="binding site" evidence="12 15">
    <location>
        <position position="203"/>
    </location>
    <ligand>
        <name>pyruvate</name>
        <dbReference type="ChEBI" id="CHEBI:15361"/>
    </ligand>
</feature>
<dbReference type="UniPathway" id="UPA00034">
    <property type="reaction ID" value="UER00017"/>
</dbReference>
<comment type="caution">
    <text evidence="12">Was originally thought to be a dihydrodipicolinate synthase (DHDPS), catalyzing the condensation of (S)-aspartate-beta-semialdehyde [(S)-ASA] and pyruvate to dihydrodipicolinate (DHDP). However, it was shown in E.coli that the product of the enzymatic reaction is not dihydrodipicolinate but in fact (4S)-4-hydroxy-2,3,4,5-tetrahydro-(2S)-dipicolinic acid (HTPA), and that the consecutive dehydration reaction leading to DHDP is not spontaneous but catalyzed by DapB.</text>
</comment>
<dbReference type="GO" id="GO:0009089">
    <property type="term" value="P:lysine biosynthetic process via diaminopimelate"/>
    <property type="evidence" value="ECO:0007669"/>
    <property type="project" value="UniProtKB-UniRule"/>
</dbReference>
<dbReference type="SUPFAM" id="SSF51569">
    <property type="entry name" value="Aldolase"/>
    <property type="match status" value="1"/>
</dbReference>
<keyword evidence="19" id="KW-1185">Reference proteome</keyword>
<dbReference type="GeneID" id="78151095"/>
<dbReference type="Gene3D" id="3.20.20.70">
    <property type="entry name" value="Aldolase class I"/>
    <property type="match status" value="1"/>
</dbReference>
<evidence type="ECO:0000313" key="20">
    <source>
        <dbReference type="Proteomes" id="UP000064525"/>
    </source>
</evidence>
<evidence type="ECO:0000256" key="10">
    <source>
        <dbReference type="ARBA" id="ARBA00023270"/>
    </source>
</evidence>
<proteinExistence type="inferred from homology"/>
<evidence type="ECO:0000256" key="16">
    <source>
        <dbReference type="PIRSR" id="PIRSR001365-3"/>
    </source>
</evidence>
<comment type="catalytic activity">
    <reaction evidence="11 12">
        <text>L-aspartate 4-semialdehyde + pyruvate = (2S,4S)-4-hydroxy-2,3,4,5-tetrahydrodipicolinate + H2O + H(+)</text>
        <dbReference type="Rhea" id="RHEA:34171"/>
        <dbReference type="ChEBI" id="CHEBI:15361"/>
        <dbReference type="ChEBI" id="CHEBI:15377"/>
        <dbReference type="ChEBI" id="CHEBI:15378"/>
        <dbReference type="ChEBI" id="CHEBI:67139"/>
        <dbReference type="ChEBI" id="CHEBI:537519"/>
        <dbReference type="EC" id="4.3.3.7"/>
    </reaction>
</comment>
<dbReference type="Proteomes" id="UP000029925">
    <property type="component" value="Unassembled WGS sequence"/>
</dbReference>
<dbReference type="InterPro" id="IPR020625">
    <property type="entry name" value="Schiff_base-form_aldolases_AS"/>
</dbReference>
<evidence type="ECO:0000256" key="15">
    <source>
        <dbReference type="PIRSR" id="PIRSR001365-2"/>
    </source>
</evidence>
<dbReference type="EMBL" id="LN907858">
    <property type="protein sequence ID" value="CUU39726.1"/>
    <property type="molecule type" value="Genomic_DNA"/>
</dbReference>
<dbReference type="GO" id="GO:0005829">
    <property type="term" value="C:cytosol"/>
    <property type="evidence" value="ECO:0007669"/>
    <property type="project" value="TreeGrafter"/>
</dbReference>
<reference evidence="20" key="3">
    <citation type="submission" date="2015-11" db="EMBL/GenBank/DDBJ databases">
        <authorList>
            <person name="Anvar S.Y."/>
        </authorList>
    </citation>
    <scope>NUCLEOTIDE SEQUENCE [LARGE SCALE GENOMIC DNA]</scope>
</reference>
<comment type="function">
    <text evidence="1 12">Catalyzes the condensation of (S)-aspartate-beta-semialdehyde [(S)-ASA] and pyruvate to 4-hydroxy-tetrahydrodipicolinate (HTPA).</text>
</comment>
<reference evidence="17" key="2">
    <citation type="submission" date="2015-11" db="EMBL/GenBank/DDBJ databases">
        <authorList>
            <person name="Zhang Y."/>
            <person name="Guo Z."/>
        </authorList>
    </citation>
    <scope>NUCLEOTIDE SEQUENCE</scope>
    <source>
        <strain evidence="17">1</strain>
    </source>
</reference>
<evidence type="ECO:0000256" key="4">
    <source>
        <dbReference type="ARBA" id="ARBA00012086"/>
    </source>
</evidence>
<keyword evidence="7 12" id="KW-0220">Diaminopimelate biosynthesis</keyword>
<dbReference type="STRING" id="76936.BN2458_PEG0840"/>
<feature type="site" description="Part of a proton relay during catalysis" evidence="12 16">
    <location>
        <position position="43"/>
    </location>
</feature>